<dbReference type="SUPFAM" id="SSF53756">
    <property type="entry name" value="UDP-Glycosyltransferase/glycogen phosphorylase"/>
    <property type="match status" value="1"/>
</dbReference>
<gene>
    <name evidence="3" type="ORF">URODEC1_LOCUS100340</name>
</gene>
<dbReference type="EMBL" id="OZ075115">
    <property type="protein sequence ID" value="CAL5066247.1"/>
    <property type="molecule type" value="Genomic_DNA"/>
</dbReference>
<dbReference type="CDD" id="cd03784">
    <property type="entry name" value="GT1_Gtf-like"/>
    <property type="match status" value="1"/>
</dbReference>
<sequence>MAGRRVVLFPFPSATHAAAMLQLGALLHARGLAVTVLHADLNAPDPARRHPDLAFVSIHEPLPVLDDPVAQAMALNDACEAPFQAALDAELARAVAAGGEVVACAVVDAHWHNMLGAAARAGVPALAFQADGAAAFLDDAAAGAARAYASAVVLNTFDAIEAAELAMIRRDLSGRPAFAVGPLHLLAPPPPQPDGGGCLAWLDARPPRSVLYVSLGRRAAAIDRAAFVEMAWGLAGSGVPFLWVLPRGSVLGGGCGDNDGFWTGCGWSSTMEAVCAGVPMLVHPCSAGGGGQEAVAARYVTRRWGTGLEIAGRVVERTAVARTVRRLMARDVGPHAPRERARFLKMQAWQCVAEGGQESLAIDELVEYMLGI</sequence>
<evidence type="ECO:0000256" key="2">
    <source>
        <dbReference type="ARBA" id="ARBA00022679"/>
    </source>
</evidence>
<reference evidence="4" key="1">
    <citation type="submission" date="2024-06" db="EMBL/GenBank/DDBJ databases">
        <authorList>
            <person name="Ryan C."/>
        </authorList>
    </citation>
    <scope>NUCLEOTIDE SEQUENCE [LARGE SCALE GENOMIC DNA]</scope>
</reference>
<dbReference type="Gene3D" id="3.40.50.2000">
    <property type="entry name" value="Glycogen Phosphorylase B"/>
    <property type="match status" value="4"/>
</dbReference>
<keyword evidence="2" id="KW-0808">Transferase</keyword>
<reference evidence="3 4" key="2">
    <citation type="submission" date="2024-10" db="EMBL/GenBank/DDBJ databases">
        <authorList>
            <person name="Ryan C."/>
        </authorList>
    </citation>
    <scope>NUCLEOTIDE SEQUENCE [LARGE SCALE GENOMIC DNA]</scope>
</reference>
<keyword evidence="4" id="KW-1185">Reference proteome</keyword>
<dbReference type="PANTHER" id="PTHR11926:SF1358">
    <property type="entry name" value="UDP-GLUCOSYLTRANSFERASE"/>
    <property type="match status" value="1"/>
</dbReference>
<protein>
    <submittedName>
        <fullName evidence="3">Uncharacterized protein</fullName>
    </submittedName>
</protein>
<dbReference type="GO" id="GO:0016740">
    <property type="term" value="F:transferase activity"/>
    <property type="evidence" value="ECO:0007669"/>
    <property type="project" value="UniProtKB-KW"/>
</dbReference>
<comment type="similarity">
    <text evidence="1">Belongs to the UDP-glycosyltransferase family.</text>
</comment>
<accession>A0ABC9F191</accession>
<evidence type="ECO:0000256" key="1">
    <source>
        <dbReference type="ARBA" id="ARBA00009995"/>
    </source>
</evidence>
<evidence type="ECO:0000313" key="4">
    <source>
        <dbReference type="Proteomes" id="UP001497457"/>
    </source>
</evidence>
<dbReference type="PANTHER" id="PTHR11926">
    <property type="entry name" value="GLUCOSYL/GLUCURONOSYL TRANSFERASES"/>
    <property type="match status" value="1"/>
</dbReference>
<name>A0ABC9F191_9POAL</name>
<dbReference type="AlphaFoldDB" id="A0ABC9F191"/>
<evidence type="ECO:0000313" key="3">
    <source>
        <dbReference type="EMBL" id="CAL5066247.1"/>
    </source>
</evidence>
<dbReference type="InterPro" id="IPR002213">
    <property type="entry name" value="UDP_glucos_trans"/>
</dbReference>
<organism evidence="3 4">
    <name type="scientific">Urochloa decumbens</name>
    <dbReference type="NCBI Taxonomy" id="240449"/>
    <lineage>
        <taxon>Eukaryota</taxon>
        <taxon>Viridiplantae</taxon>
        <taxon>Streptophyta</taxon>
        <taxon>Embryophyta</taxon>
        <taxon>Tracheophyta</taxon>
        <taxon>Spermatophyta</taxon>
        <taxon>Magnoliopsida</taxon>
        <taxon>Liliopsida</taxon>
        <taxon>Poales</taxon>
        <taxon>Poaceae</taxon>
        <taxon>PACMAD clade</taxon>
        <taxon>Panicoideae</taxon>
        <taxon>Panicodae</taxon>
        <taxon>Paniceae</taxon>
        <taxon>Melinidinae</taxon>
        <taxon>Urochloa</taxon>
    </lineage>
</organism>
<dbReference type="Proteomes" id="UP001497457">
    <property type="component" value="Chromosome 5rd"/>
</dbReference>
<proteinExistence type="inferred from homology"/>